<keyword evidence="2" id="KW-1185">Reference proteome</keyword>
<dbReference type="PATRIC" id="fig|119224.3.peg.1121"/>
<dbReference type="Gene3D" id="1.20.1500.10">
    <property type="entry name" value="YheA/YmcA-like"/>
    <property type="match status" value="1"/>
</dbReference>
<dbReference type="RefSeq" id="WP_054279072.1">
    <property type="nucleotide sequence ID" value="NZ_LHQM01000031.1"/>
</dbReference>
<dbReference type="PANTHER" id="PTHR38448:SF2">
    <property type="entry name" value="REGULATORY PROTEIN YLBF"/>
    <property type="match status" value="1"/>
</dbReference>
<dbReference type="InterPro" id="IPR010368">
    <property type="entry name" value="Com_YlbF"/>
</dbReference>
<organism evidence="1 2">
    <name type="scientific">Streptococcus phocae</name>
    <dbReference type="NCBI Taxonomy" id="119224"/>
    <lineage>
        <taxon>Bacteria</taxon>
        <taxon>Bacillati</taxon>
        <taxon>Bacillota</taxon>
        <taxon>Bacilli</taxon>
        <taxon>Lactobacillales</taxon>
        <taxon>Streptococcaceae</taxon>
        <taxon>Streptococcus</taxon>
    </lineage>
</organism>
<accession>A0A0P6S1M8</accession>
<evidence type="ECO:0000313" key="1">
    <source>
        <dbReference type="EMBL" id="KPJ21964.1"/>
    </source>
</evidence>
<sequence length="148" mass="16955">MLVIDENLMAIEELIDHLIEDLKRTSQYQSYITAKCAFEKDETLQKQLVTFQALVEEHEAMKECLVCRPEGKALRQEFLRQKKQIDLHPLVIDLRLAQVDLQTILADITQEIASAVSQDIFVDTDLPLAAKKAPHPSGPYQNIKEKRV</sequence>
<dbReference type="InterPro" id="IPR052767">
    <property type="entry name" value="Bact_com_dev_regulator"/>
</dbReference>
<dbReference type="Pfam" id="PF06133">
    <property type="entry name" value="Com_YlbF"/>
    <property type="match status" value="1"/>
</dbReference>
<dbReference type="STRING" id="119224.AKK44_06915"/>
<comment type="caution">
    <text evidence="1">The sequence shown here is derived from an EMBL/GenBank/DDBJ whole genome shotgun (WGS) entry which is preliminary data.</text>
</comment>
<gene>
    <name evidence="1" type="ORF">AKK44_06915</name>
</gene>
<dbReference type="SUPFAM" id="SSF158622">
    <property type="entry name" value="YheA/YmcA-like"/>
    <property type="match status" value="1"/>
</dbReference>
<evidence type="ECO:0000313" key="2">
    <source>
        <dbReference type="Proteomes" id="UP000049578"/>
    </source>
</evidence>
<proteinExistence type="predicted"/>
<reference evidence="1 2" key="1">
    <citation type="submission" date="2015-08" db="EMBL/GenBank/DDBJ databases">
        <title>Genome sequence of Streptococcus phocae subsp. phocae ATCC 51973T isolated from liver specimen obtained from seal.</title>
        <authorList>
            <person name="Avendano-Herrera R."/>
        </authorList>
    </citation>
    <scope>NUCLEOTIDE SEQUENCE [LARGE SCALE GENOMIC DNA]</scope>
    <source>
        <strain evidence="1 2">ATCC 51973</strain>
    </source>
</reference>
<dbReference type="Proteomes" id="UP000049578">
    <property type="component" value="Unassembled WGS sequence"/>
</dbReference>
<name>A0A0P6S1M8_9STRE</name>
<dbReference type="AlphaFoldDB" id="A0A0P6S1M8"/>
<dbReference type="InterPro" id="IPR023378">
    <property type="entry name" value="YheA/YmcA-like_dom_sf"/>
</dbReference>
<dbReference type="PANTHER" id="PTHR38448">
    <property type="entry name" value="REGULATORY PROTEIN YLBF-RELATED"/>
    <property type="match status" value="1"/>
</dbReference>
<protein>
    <submittedName>
        <fullName evidence="1">Uncharacterized protein</fullName>
    </submittedName>
</protein>
<dbReference type="EMBL" id="LHQM01000031">
    <property type="protein sequence ID" value="KPJ21964.1"/>
    <property type="molecule type" value="Genomic_DNA"/>
</dbReference>